<evidence type="ECO:0000259" key="12">
    <source>
        <dbReference type="PROSITE" id="PS50885"/>
    </source>
</evidence>
<evidence type="ECO:0000256" key="9">
    <source>
        <dbReference type="SAM" id="MobiDB-lite"/>
    </source>
</evidence>
<evidence type="ECO:0000259" key="11">
    <source>
        <dbReference type="PROSITE" id="PS50111"/>
    </source>
</evidence>
<keyword evidence="14" id="KW-1185">Reference proteome</keyword>
<evidence type="ECO:0000256" key="5">
    <source>
        <dbReference type="ARBA" id="ARBA00023136"/>
    </source>
</evidence>
<dbReference type="SMART" id="SM00283">
    <property type="entry name" value="MA"/>
    <property type="match status" value="1"/>
</dbReference>
<feature type="domain" description="Methyl-accepting transducer" evidence="11">
    <location>
        <begin position="301"/>
        <end position="572"/>
    </location>
</feature>
<dbReference type="PROSITE" id="PS50111">
    <property type="entry name" value="CHEMOTAXIS_TRANSDUC_2"/>
    <property type="match status" value="1"/>
</dbReference>
<dbReference type="SMART" id="SM01049">
    <property type="entry name" value="Cache_2"/>
    <property type="match status" value="1"/>
</dbReference>
<feature type="compositionally biased region" description="Low complexity" evidence="9">
    <location>
        <begin position="557"/>
        <end position="572"/>
    </location>
</feature>
<dbReference type="InterPro" id="IPR003660">
    <property type="entry name" value="HAMP_dom"/>
</dbReference>
<evidence type="ECO:0000256" key="7">
    <source>
        <dbReference type="ARBA" id="ARBA00029447"/>
    </source>
</evidence>
<dbReference type="SMART" id="SM00304">
    <property type="entry name" value="HAMP"/>
    <property type="match status" value="1"/>
</dbReference>
<comment type="similarity">
    <text evidence="7">Belongs to the methyl-accepting chemotaxis (MCP) protein family.</text>
</comment>
<evidence type="ECO:0000313" key="14">
    <source>
        <dbReference type="Proteomes" id="UP001601059"/>
    </source>
</evidence>
<dbReference type="Gene3D" id="1.10.287.950">
    <property type="entry name" value="Methyl-accepting chemotaxis protein"/>
    <property type="match status" value="1"/>
</dbReference>
<evidence type="ECO:0000256" key="1">
    <source>
        <dbReference type="ARBA" id="ARBA00004651"/>
    </source>
</evidence>
<keyword evidence="6 8" id="KW-0807">Transducer</keyword>
<protein>
    <submittedName>
        <fullName evidence="13">Methyl-accepting chemotaxis protein</fullName>
    </submittedName>
</protein>
<dbReference type="CDD" id="cd06225">
    <property type="entry name" value="HAMP"/>
    <property type="match status" value="1"/>
</dbReference>
<dbReference type="InterPro" id="IPR033480">
    <property type="entry name" value="sCache_2"/>
</dbReference>
<organism evidence="13 14">
    <name type="scientific">Cytobacillus spartinae</name>
    <dbReference type="NCBI Taxonomy" id="3299023"/>
    <lineage>
        <taxon>Bacteria</taxon>
        <taxon>Bacillati</taxon>
        <taxon>Bacillota</taxon>
        <taxon>Bacilli</taxon>
        <taxon>Bacillales</taxon>
        <taxon>Bacillaceae</taxon>
        <taxon>Cytobacillus</taxon>
    </lineage>
</organism>
<keyword evidence="4 10" id="KW-1133">Transmembrane helix</keyword>
<keyword evidence="3 10" id="KW-0812">Transmembrane</keyword>
<evidence type="ECO:0000256" key="2">
    <source>
        <dbReference type="ARBA" id="ARBA00022475"/>
    </source>
</evidence>
<feature type="transmembrane region" description="Helical" evidence="10">
    <location>
        <begin position="204"/>
        <end position="227"/>
    </location>
</feature>
<reference evidence="13 14" key="1">
    <citation type="submission" date="2024-08" db="EMBL/GenBank/DDBJ databases">
        <title>Two novel Cytobacillus novel species.</title>
        <authorList>
            <person name="Liu G."/>
        </authorList>
    </citation>
    <scope>NUCLEOTIDE SEQUENCE [LARGE SCALE GENOMIC DNA]</scope>
    <source>
        <strain evidence="13 14">FJAT-54145</strain>
    </source>
</reference>
<comment type="caution">
    <text evidence="13">The sequence shown here is derived from an EMBL/GenBank/DDBJ whole genome shotgun (WGS) entry which is preliminary data.</text>
</comment>
<evidence type="ECO:0000256" key="3">
    <source>
        <dbReference type="ARBA" id="ARBA00022692"/>
    </source>
</evidence>
<evidence type="ECO:0000256" key="8">
    <source>
        <dbReference type="PROSITE-ProRule" id="PRU00284"/>
    </source>
</evidence>
<dbReference type="Gene3D" id="3.30.450.20">
    <property type="entry name" value="PAS domain"/>
    <property type="match status" value="1"/>
</dbReference>
<keyword evidence="5 10" id="KW-0472">Membrane</keyword>
<name>A0ABW6K7B2_9BACI</name>
<dbReference type="Pfam" id="PF00015">
    <property type="entry name" value="MCPsignal"/>
    <property type="match status" value="1"/>
</dbReference>
<gene>
    <name evidence="13" type="ORF">ACFYKX_00895</name>
</gene>
<comment type="subcellular location">
    <subcellularLocation>
        <location evidence="1">Cell membrane</location>
        <topology evidence="1">Multi-pass membrane protein</topology>
    </subcellularLocation>
</comment>
<accession>A0ABW6K7B2</accession>
<dbReference type="CDD" id="cd11386">
    <property type="entry name" value="MCP_signal"/>
    <property type="match status" value="1"/>
</dbReference>
<dbReference type="Pfam" id="PF00672">
    <property type="entry name" value="HAMP"/>
    <property type="match status" value="1"/>
</dbReference>
<dbReference type="PANTHER" id="PTHR32089:SF112">
    <property type="entry name" value="LYSOZYME-LIKE PROTEIN-RELATED"/>
    <property type="match status" value="1"/>
</dbReference>
<evidence type="ECO:0000313" key="13">
    <source>
        <dbReference type="EMBL" id="MFE8699170.1"/>
    </source>
</evidence>
<feature type="region of interest" description="Disordered" evidence="9">
    <location>
        <begin position="545"/>
        <end position="572"/>
    </location>
</feature>
<dbReference type="InterPro" id="IPR004089">
    <property type="entry name" value="MCPsignal_dom"/>
</dbReference>
<dbReference type="RefSeq" id="WP_389357146.1">
    <property type="nucleotide sequence ID" value="NZ_JBIACK010000001.1"/>
</dbReference>
<dbReference type="Proteomes" id="UP001601059">
    <property type="component" value="Unassembled WGS sequence"/>
</dbReference>
<evidence type="ECO:0000256" key="10">
    <source>
        <dbReference type="SAM" id="Phobius"/>
    </source>
</evidence>
<dbReference type="PANTHER" id="PTHR32089">
    <property type="entry name" value="METHYL-ACCEPTING CHEMOTAXIS PROTEIN MCPB"/>
    <property type="match status" value="1"/>
</dbReference>
<feature type="domain" description="HAMP" evidence="12">
    <location>
        <begin position="229"/>
        <end position="282"/>
    </location>
</feature>
<dbReference type="EMBL" id="JBIACK010000001">
    <property type="protein sequence ID" value="MFE8699170.1"/>
    <property type="molecule type" value="Genomic_DNA"/>
</dbReference>
<proteinExistence type="inferred from homology"/>
<keyword evidence="2" id="KW-1003">Cell membrane</keyword>
<evidence type="ECO:0000256" key="6">
    <source>
        <dbReference type="ARBA" id="ARBA00023224"/>
    </source>
</evidence>
<evidence type="ECO:0000256" key="4">
    <source>
        <dbReference type="ARBA" id="ARBA00022989"/>
    </source>
</evidence>
<dbReference type="Pfam" id="PF17200">
    <property type="entry name" value="sCache_2"/>
    <property type="match status" value="1"/>
</dbReference>
<sequence>MRSKFFKKGLTTKILALNFIILLIVSVLFGTISYTFAKKELVDAGVTDLRHSVNGAIAILNQLDQQVQSGEISLEEAKEIAANFISGPSTTDNQRDFNKAAFLYKEQGYMFAYDGKLISTAHPMGLEGQDKSELKDADGNYLIRDLLSISKRENPDERTHTYDWTNKGETQPREKLAYVSYYQPWDWMIGIGAYTDEFYEHLDALRMISILIGVVTLIIGSVAYYFFVRSYLNKIQSINESAKEIARGNLAIEVEEFKATDEIGELSVSFKEMAKTIRELLEQVHISSEQVAASSEQLSASAEQTKIATNEVTVAMQSIASSNETQVRSIEDGTKSLSDMAKGLSEVSTMATSVSKSSTSAATEAEQGYKVIQKVINQMNTITDSVSNSSNVVKKLEGRSVEIGQIIQVITGISEQTNLLALNAAIEAARAGEHGKGFAVVADEVRKLAEESKKSASLISDLIKEIQIDSSEAMEAMSKGTSDVHEGVEIVNEAGELFEKILTSVKNVTDQIQKVSSSTELANENAVKVKETIIVIEDVARQTSANSQNVASSSEEQLASMEEISSSSDSLSHMAQDLRELVQKFKL</sequence>
<dbReference type="Gene3D" id="6.10.340.10">
    <property type="match status" value="1"/>
</dbReference>
<dbReference type="PROSITE" id="PS50885">
    <property type="entry name" value="HAMP"/>
    <property type="match status" value="1"/>
</dbReference>
<dbReference type="SUPFAM" id="SSF58104">
    <property type="entry name" value="Methyl-accepting chemotaxis protein (MCP) signaling domain"/>
    <property type="match status" value="1"/>
</dbReference>
<feature type="transmembrane region" description="Helical" evidence="10">
    <location>
        <begin position="12"/>
        <end position="37"/>
    </location>
</feature>
<feature type="compositionally biased region" description="Polar residues" evidence="9">
    <location>
        <begin position="545"/>
        <end position="556"/>
    </location>
</feature>